<organism evidence="2 3">
    <name type="scientific">Symbiodinium microadriaticum</name>
    <name type="common">Dinoflagellate</name>
    <name type="synonym">Zooxanthella microadriatica</name>
    <dbReference type="NCBI Taxonomy" id="2951"/>
    <lineage>
        <taxon>Eukaryota</taxon>
        <taxon>Sar</taxon>
        <taxon>Alveolata</taxon>
        <taxon>Dinophyceae</taxon>
        <taxon>Suessiales</taxon>
        <taxon>Symbiodiniaceae</taxon>
        <taxon>Symbiodinium</taxon>
    </lineage>
</organism>
<keyword evidence="3" id="KW-1185">Reference proteome</keyword>
<feature type="region of interest" description="Disordered" evidence="1">
    <location>
        <begin position="1"/>
        <end position="30"/>
    </location>
</feature>
<feature type="compositionally biased region" description="Low complexity" evidence="1">
    <location>
        <begin position="1"/>
        <end position="18"/>
    </location>
</feature>
<evidence type="ECO:0000256" key="1">
    <source>
        <dbReference type="SAM" id="MobiDB-lite"/>
    </source>
</evidence>
<protein>
    <submittedName>
        <fullName evidence="2">Uncharacterized protein</fullName>
    </submittedName>
</protein>
<dbReference type="AlphaFoldDB" id="A0A1Q9C721"/>
<comment type="caution">
    <text evidence="2">The sequence shown here is derived from an EMBL/GenBank/DDBJ whole genome shotgun (WGS) entry which is preliminary data.</text>
</comment>
<gene>
    <name evidence="2" type="ORF">AK812_SmicGene41077</name>
</gene>
<dbReference type="EMBL" id="LSRX01001572">
    <property type="protein sequence ID" value="OLP78718.1"/>
    <property type="molecule type" value="Genomic_DNA"/>
</dbReference>
<accession>A0A1Q9C721</accession>
<proteinExistence type="predicted"/>
<sequence>MRSDPDPASASVDAASSSQGAVEITSEETPSPSVATFTATVRFVPDFTKNEGDVQAFAITHLVNHTSRFCLYVGSGYRDEGSGPPPLACRAQFAMGSERQLDLLLRLFFSYLCCDDAALLAPDGPQTLRVTKLEKLRTRAALEA</sequence>
<dbReference type="Proteomes" id="UP000186817">
    <property type="component" value="Unassembled WGS sequence"/>
</dbReference>
<reference evidence="2 3" key="1">
    <citation type="submission" date="2016-02" db="EMBL/GenBank/DDBJ databases">
        <title>Genome analysis of coral dinoflagellate symbionts highlights evolutionary adaptations to a symbiotic lifestyle.</title>
        <authorList>
            <person name="Aranda M."/>
            <person name="Li Y."/>
            <person name="Liew Y.J."/>
            <person name="Baumgarten S."/>
            <person name="Simakov O."/>
            <person name="Wilson M."/>
            <person name="Piel J."/>
            <person name="Ashoor H."/>
            <person name="Bougouffa S."/>
            <person name="Bajic V.B."/>
            <person name="Ryu T."/>
            <person name="Ravasi T."/>
            <person name="Bayer T."/>
            <person name="Micklem G."/>
            <person name="Kim H."/>
            <person name="Bhak J."/>
            <person name="Lajeunesse T.C."/>
            <person name="Voolstra C.R."/>
        </authorList>
    </citation>
    <scope>NUCLEOTIDE SEQUENCE [LARGE SCALE GENOMIC DNA]</scope>
    <source>
        <strain evidence="2 3">CCMP2467</strain>
    </source>
</reference>
<name>A0A1Q9C721_SYMMI</name>
<evidence type="ECO:0000313" key="3">
    <source>
        <dbReference type="Proteomes" id="UP000186817"/>
    </source>
</evidence>
<evidence type="ECO:0000313" key="2">
    <source>
        <dbReference type="EMBL" id="OLP78718.1"/>
    </source>
</evidence>